<organism evidence="2 3">
    <name type="scientific">Polarella glacialis</name>
    <name type="common">Dinoflagellate</name>
    <dbReference type="NCBI Taxonomy" id="89957"/>
    <lineage>
        <taxon>Eukaryota</taxon>
        <taxon>Sar</taxon>
        <taxon>Alveolata</taxon>
        <taxon>Dinophyceae</taxon>
        <taxon>Suessiales</taxon>
        <taxon>Suessiaceae</taxon>
        <taxon>Polarella</taxon>
    </lineage>
</organism>
<evidence type="ECO:0000313" key="2">
    <source>
        <dbReference type="EMBL" id="CAE8637718.1"/>
    </source>
</evidence>
<dbReference type="InterPro" id="IPR029063">
    <property type="entry name" value="SAM-dependent_MTases_sf"/>
</dbReference>
<dbReference type="EMBL" id="CAJNNV010031757">
    <property type="protein sequence ID" value="CAE8637718.1"/>
    <property type="molecule type" value="Genomic_DNA"/>
</dbReference>
<sequence>MLALAYWQIAFCWLVLPELIMSDSVAAPADCEAPPARLRHMKDGRTFAFDASANAWRLVSEAASESGEPEVQLALPWSQFHAAFDGDFKIAGTPLNLGGDGSRRHQDQQQHGDTGSSIWDGAIALAKVLESNPWLVQGREVLELGAGRGLAGLSAALLGAKRTILTDLPYCLEALEEASNLTRPGGGYPGPVEIAALDWANPTHFLDSRPDFHFEVILAADVVWLIELVELLASALRALAVRRPAAEVLVVHQTRASSVEVAFLQAMDDQRFELVWELRGGSAEPVPALGVAWDKDFIPDSRINLWCFRLREAPDA</sequence>
<accession>A0A813HJI7</accession>
<name>A0A813HJI7_POLGL</name>
<dbReference type="Pfam" id="PF10294">
    <property type="entry name" value="Methyltransf_16"/>
    <property type="match status" value="1"/>
</dbReference>
<gene>
    <name evidence="2" type="ORF">PGLA1383_LOCUS53046</name>
</gene>
<dbReference type="Proteomes" id="UP000654075">
    <property type="component" value="Unassembled WGS sequence"/>
</dbReference>
<dbReference type="OrthoDB" id="411254at2759"/>
<protein>
    <recommendedName>
        <fullName evidence="4">Calmodulin-lysine N-methyltransferase</fullName>
    </recommendedName>
</protein>
<dbReference type="SUPFAM" id="SSF53335">
    <property type="entry name" value="S-adenosyl-L-methionine-dependent methyltransferases"/>
    <property type="match status" value="1"/>
</dbReference>
<evidence type="ECO:0000256" key="1">
    <source>
        <dbReference type="SAM" id="SignalP"/>
    </source>
</evidence>
<evidence type="ECO:0000313" key="3">
    <source>
        <dbReference type="Proteomes" id="UP000654075"/>
    </source>
</evidence>
<comment type="caution">
    <text evidence="2">The sequence shown here is derived from an EMBL/GenBank/DDBJ whole genome shotgun (WGS) entry which is preliminary data.</text>
</comment>
<dbReference type="PANTHER" id="PTHR14614:SF109">
    <property type="entry name" value="RIBOSOMAL LYSINE N-METHYLTRANSFERASE 5"/>
    <property type="match status" value="1"/>
</dbReference>
<keyword evidence="3" id="KW-1185">Reference proteome</keyword>
<dbReference type="AlphaFoldDB" id="A0A813HJI7"/>
<dbReference type="PANTHER" id="PTHR14614">
    <property type="entry name" value="HEPATOCELLULAR CARCINOMA-ASSOCIATED ANTIGEN"/>
    <property type="match status" value="1"/>
</dbReference>
<feature type="signal peptide" evidence="1">
    <location>
        <begin position="1"/>
        <end position="22"/>
    </location>
</feature>
<dbReference type="InterPro" id="IPR019410">
    <property type="entry name" value="Methyltransf_16"/>
</dbReference>
<dbReference type="Gene3D" id="3.40.50.150">
    <property type="entry name" value="Vaccinia Virus protein VP39"/>
    <property type="match status" value="1"/>
</dbReference>
<keyword evidence="1" id="KW-0732">Signal</keyword>
<evidence type="ECO:0008006" key="4">
    <source>
        <dbReference type="Google" id="ProtNLM"/>
    </source>
</evidence>
<reference evidence="2" key="1">
    <citation type="submission" date="2021-02" db="EMBL/GenBank/DDBJ databases">
        <authorList>
            <person name="Dougan E. K."/>
            <person name="Rhodes N."/>
            <person name="Thang M."/>
            <person name="Chan C."/>
        </authorList>
    </citation>
    <scope>NUCLEOTIDE SEQUENCE</scope>
</reference>
<feature type="chain" id="PRO_5032445028" description="Calmodulin-lysine N-methyltransferase" evidence="1">
    <location>
        <begin position="23"/>
        <end position="316"/>
    </location>
</feature>
<proteinExistence type="predicted"/>